<name>A0ABR2S933_9ROSI</name>
<feature type="region of interest" description="Disordered" evidence="1">
    <location>
        <begin position="339"/>
        <end position="363"/>
    </location>
</feature>
<evidence type="ECO:0000256" key="1">
    <source>
        <dbReference type="SAM" id="MobiDB-lite"/>
    </source>
</evidence>
<proteinExistence type="predicted"/>
<dbReference type="Pfam" id="PF14111">
    <property type="entry name" value="DUF4283"/>
    <property type="match status" value="1"/>
</dbReference>
<reference evidence="3 4" key="1">
    <citation type="journal article" date="2024" name="G3 (Bethesda)">
        <title>Genome assembly of Hibiscus sabdariffa L. provides insights into metabolisms of medicinal natural products.</title>
        <authorList>
            <person name="Kim T."/>
        </authorList>
    </citation>
    <scope>NUCLEOTIDE SEQUENCE [LARGE SCALE GENOMIC DNA]</scope>
    <source>
        <strain evidence="3">TK-2024</strain>
        <tissue evidence="3">Old leaves</tissue>
    </source>
</reference>
<accession>A0ABR2S933</accession>
<keyword evidence="4" id="KW-1185">Reference proteome</keyword>
<evidence type="ECO:0000259" key="2">
    <source>
        <dbReference type="Pfam" id="PF14111"/>
    </source>
</evidence>
<feature type="region of interest" description="Disordered" evidence="1">
    <location>
        <begin position="13"/>
        <end position="46"/>
    </location>
</feature>
<sequence>MIGVFDDGAKLTRNPRKYRRIDDDPPDSGGPETMAAGANGTTANPNFVGSKASSYKDSLMQNSTVIPSESDEIIDEEEIIIAEGEVVRGESGGVISIDFSERIQSLAEKSLERTVVVKLLGRRIGYATLRTKIYDIWKPSQPFKLMDVENDYFLVSFRSQDDYERILSSEEHATPPVTNQQQAESCSFGPWMMVERRQHKPPTKQGNLGKSLTDLGFQGSRFNLLSDLENGDNNLSDIPSAPLADVPIRQVTNAAAIPRVKARSKGKLPVTTKQSMPISLRKSPIVNFSEFSILQRGHNKASSSIPPALDQSKHSVVVVNENSDPNVLVSPGVFTTLSTNGKVPPTGEPPDQRLQSSTGVNSPVPVDISLQSILTDVSSDKRGSSHAVAMLE</sequence>
<protein>
    <recommendedName>
        <fullName evidence="2">DUF4283 domain-containing protein</fullName>
    </recommendedName>
</protein>
<evidence type="ECO:0000313" key="4">
    <source>
        <dbReference type="Proteomes" id="UP001396334"/>
    </source>
</evidence>
<dbReference type="Proteomes" id="UP001396334">
    <property type="component" value="Unassembled WGS sequence"/>
</dbReference>
<gene>
    <name evidence="3" type="ORF">V6N11_011444</name>
</gene>
<dbReference type="InterPro" id="IPR025558">
    <property type="entry name" value="DUF4283"/>
</dbReference>
<organism evidence="3 4">
    <name type="scientific">Hibiscus sabdariffa</name>
    <name type="common">roselle</name>
    <dbReference type="NCBI Taxonomy" id="183260"/>
    <lineage>
        <taxon>Eukaryota</taxon>
        <taxon>Viridiplantae</taxon>
        <taxon>Streptophyta</taxon>
        <taxon>Embryophyta</taxon>
        <taxon>Tracheophyta</taxon>
        <taxon>Spermatophyta</taxon>
        <taxon>Magnoliopsida</taxon>
        <taxon>eudicotyledons</taxon>
        <taxon>Gunneridae</taxon>
        <taxon>Pentapetalae</taxon>
        <taxon>rosids</taxon>
        <taxon>malvids</taxon>
        <taxon>Malvales</taxon>
        <taxon>Malvaceae</taxon>
        <taxon>Malvoideae</taxon>
        <taxon>Hibiscus</taxon>
    </lineage>
</organism>
<dbReference type="EMBL" id="JBBPBN010000016">
    <property type="protein sequence ID" value="KAK9021457.1"/>
    <property type="molecule type" value="Genomic_DNA"/>
</dbReference>
<comment type="caution">
    <text evidence="3">The sequence shown here is derived from an EMBL/GenBank/DDBJ whole genome shotgun (WGS) entry which is preliminary data.</text>
</comment>
<evidence type="ECO:0000313" key="3">
    <source>
        <dbReference type="EMBL" id="KAK9021457.1"/>
    </source>
</evidence>
<feature type="compositionally biased region" description="Low complexity" evidence="1">
    <location>
        <begin position="35"/>
        <end position="44"/>
    </location>
</feature>
<feature type="domain" description="DUF4283" evidence="2">
    <location>
        <begin position="108"/>
        <end position="172"/>
    </location>
</feature>